<dbReference type="GO" id="GO:0005096">
    <property type="term" value="F:GTPase activator activity"/>
    <property type="evidence" value="ECO:0007669"/>
    <property type="project" value="InterPro"/>
</dbReference>
<dbReference type="PANTHER" id="PTHR45854:SF4">
    <property type="entry name" value="ARF-GAP WITH SH3 DOMAIN, ANK REPEAT AND PH DOMAIN-CONTAINING PROTEIN 2"/>
    <property type="match status" value="1"/>
</dbReference>
<sequence length="228" mass="23681">MPDQISVSEFVSETNEDYKSPTASNFTTRMAQCRNTVAAIEEVRAGGSSGGEGLQSPSGLAPRSARRGGEQGARRCLGKRLSAARRGERRAGPGLSLLPGPPSAGKGWGALGLPLPSYQGRDSAPLRRRGETGWGSFSPRGPVPFLGRGAVAVSVSPTLPGPGAVSPSACHIRPFTSLSPPSSPAPGCVWLHPPVGCYTPAERSCVCLTEGGFLLKKFEIPLAKSFLT</sequence>
<feature type="compositionally biased region" description="Polar residues" evidence="1">
    <location>
        <begin position="1"/>
        <end position="13"/>
    </location>
</feature>
<dbReference type="Ensembl" id="ENSGAGT00000017662.1">
    <property type="protein sequence ID" value="ENSGAGP00000015462.1"/>
    <property type="gene ID" value="ENSGAGG00000011672.1"/>
</dbReference>
<accession>A0A452HKJ9</accession>
<dbReference type="STRING" id="38772.ENSGAGP00000015462"/>
<dbReference type="PANTHER" id="PTHR45854">
    <property type="entry name" value="ASAP FAMILY MEMBER"/>
    <property type="match status" value="1"/>
</dbReference>
<reference evidence="3" key="1">
    <citation type="journal article" date="2017" name="PLoS ONE">
        <title>The Agassiz's desert tortoise genome provides a resource for the conservation of a threatened species.</title>
        <authorList>
            <person name="Tollis M."/>
            <person name="DeNardo D.F."/>
            <person name="Cornelius J.A."/>
            <person name="Dolby G.A."/>
            <person name="Edwards T."/>
            <person name="Henen B.T."/>
            <person name="Karl A.E."/>
            <person name="Murphy R.W."/>
            <person name="Kusumi K."/>
        </authorList>
    </citation>
    <scope>NUCLEOTIDE SEQUENCE [LARGE SCALE GENOMIC DNA]</scope>
</reference>
<dbReference type="Proteomes" id="UP000291020">
    <property type="component" value="Unassembled WGS sequence"/>
</dbReference>
<evidence type="ECO:0000313" key="2">
    <source>
        <dbReference type="Ensembl" id="ENSGAGP00000015462.1"/>
    </source>
</evidence>
<feature type="region of interest" description="Disordered" evidence="1">
    <location>
        <begin position="1"/>
        <end position="23"/>
    </location>
</feature>
<reference evidence="2" key="3">
    <citation type="submission" date="2025-09" db="UniProtKB">
        <authorList>
            <consortium name="Ensembl"/>
        </authorList>
    </citation>
    <scope>IDENTIFICATION</scope>
</reference>
<evidence type="ECO:0000313" key="3">
    <source>
        <dbReference type="Proteomes" id="UP000291020"/>
    </source>
</evidence>
<feature type="region of interest" description="Disordered" evidence="1">
    <location>
        <begin position="44"/>
        <end position="103"/>
    </location>
</feature>
<keyword evidence="3" id="KW-1185">Reference proteome</keyword>
<name>A0A452HKJ9_9SAUR</name>
<evidence type="ECO:0008006" key="4">
    <source>
        <dbReference type="Google" id="ProtNLM"/>
    </source>
</evidence>
<dbReference type="InterPro" id="IPR043593">
    <property type="entry name" value="ASAP"/>
</dbReference>
<dbReference type="AlphaFoldDB" id="A0A452HKJ9"/>
<organism evidence="2 3">
    <name type="scientific">Gopherus agassizii</name>
    <name type="common">Agassiz's desert tortoise</name>
    <dbReference type="NCBI Taxonomy" id="38772"/>
    <lineage>
        <taxon>Eukaryota</taxon>
        <taxon>Metazoa</taxon>
        <taxon>Chordata</taxon>
        <taxon>Craniata</taxon>
        <taxon>Vertebrata</taxon>
        <taxon>Euteleostomi</taxon>
        <taxon>Archelosauria</taxon>
        <taxon>Testudinata</taxon>
        <taxon>Testudines</taxon>
        <taxon>Cryptodira</taxon>
        <taxon>Durocryptodira</taxon>
        <taxon>Testudinoidea</taxon>
        <taxon>Testudinidae</taxon>
        <taxon>Gopherus</taxon>
    </lineage>
</organism>
<reference evidence="2" key="2">
    <citation type="submission" date="2025-08" db="UniProtKB">
        <authorList>
            <consortium name="Ensembl"/>
        </authorList>
    </citation>
    <scope>IDENTIFICATION</scope>
</reference>
<evidence type="ECO:0000256" key="1">
    <source>
        <dbReference type="SAM" id="MobiDB-lite"/>
    </source>
</evidence>
<proteinExistence type="predicted"/>
<protein>
    <recommendedName>
        <fullName evidence="4">ArfGAP with SH3 domain, ankyrin repeat and PH domain 2</fullName>
    </recommendedName>
</protein>